<evidence type="ECO:0000313" key="10">
    <source>
        <dbReference type="Proteomes" id="UP000823775"/>
    </source>
</evidence>
<organism evidence="9 10">
    <name type="scientific">Datura stramonium</name>
    <name type="common">Jimsonweed</name>
    <name type="synonym">Common thornapple</name>
    <dbReference type="NCBI Taxonomy" id="4076"/>
    <lineage>
        <taxon>Eukaryota</taxon>
        <taxon>Viridiplantae</taxon>
        <taxon>Streptophyta</taxon>
        <taxon>Embryophyta</taxon>
        <taxon>Tracheophyta</taxon>
        <taxon>Spermatophyta</taxon>
        <taxon>Magnoliopsida</taxon>
        <taxon>eudicotyledons</taxon>
        <taxon>Gunneridae</taxon>
        <taxon>Pentapetalae</taxon>
        <taxon>asterids</taxon>
        <taxon>lamiids</taxon>
        <taxon>Solanales</taxon>
        <taxon>Solanaceae</taxon>
        <taxon>Solanoideae</taxon>
        <taxon>Datureae</taxon>
        <taxon>Datura</taxon>
    </lineage>
</organism>
<dbReference type="InterPro" id="IPR017853">
    <property type="entry name" value="GH"/>
</dbReference>
<name>A0ABS8T040_DATST</name>
<evidence type="ECO:0000256" key="2">
    <source>
        <dbReference type="ARBA" id="ARBA00022729"/>
    </source>
</evidence>
<dbReference type="InterPro" id="IPR012946">
    <property type="entry name" value="X8"/>
</dbReference>
<dbReference type="SMART" id="SM00768">
    <property type="entry name" value="X8"/>
    <property type="match status" value="2"/>
</dbReference>
<dbReference type="PANTHER" id="PTHR31044:SF130">
    <property type="entry name" value="CARBOHYDRATE-BINDING X8 DOMAIN SUPERFAMILY PROTEIN"/>
    <property type="match status" value="1"/>
</dbReference>
<evidence type="ECO:0000256" key="3">
    <source>
        <dbReference type="ARBA" id="ARBA00022801"/>
    </source>
</evidence>
<dbReference type="PROSITE" id="PS00587">
    <property type="entry name" value="GLYCOSYL_HYDROL_F17"/>
    <property type="match status" value="1"/>
</dbReference>
<dbReference type="Proteomes" id="UP000823775">
    <property type="component" value="Unassembled WGS sequence"/>
</dbReference>
<feature type="domain" description="X8" evidence="8">
    <location>
        <begin position="494"/>
        <end position="579"/>
    </location>
</feature>
<feature type="compositionally biased region" description="Low complexity" evidence="7">
    <location>
        <begin position="465"/>
        <end position="475"/>
    </location>
</feature>
<comment type="caution">
    <text evidence="9">The sequence shown here is derived from an EMBL/GenBank/DDBJ whole genome shotgun (WGS) entry which is preliminary data.</text>
</comment>
<dbReference type="Pfam" id="PF07983">
    <property type="entry name" value="X8"/>
    <property type="match status" value="2"/>
</dbReference>
<dbReference type="InterPro" id="IPR044788">
    <property type="entry name" value="X8_dom_prot"/>
</dbReference>
<reference evidence="9 10" key="1">
    <citation type="journal article" date="2021" name="BMC Genomics">
        <title>Datura genome reveals duplications of psychoactive alkaloid biosynthetic genes and high mutation rate following tissue culture.</title>
        <authorList>
            <person name="Rajewski A."/>
            <person name="Carter-House D."/>
            <person name="Stajich J."/>
            <person name="Litt A."/>
        </authorList>
    </citation>
    <scope>NUCLEOTIDE SEQUENCE [LARGE SCALE GENOMIC DNA]</scope>
    <source>
        <strain evidence="9">AR-01</strain>
    </source>
</reference>
<evidence type="ECO:0000259" key="8">
    <source>
        <dbReference type="SMART" id="SM00768"/>
    </source>
</evidence>
<dbReference type="InterPro" id="IPR000490">
    <property type="entry name" value="Glyco_hydro_17"/>
</dbReference>
<dbReference type="Gene3D" id="1.20.58.1040">
    <property type="match status" value="2"/>
</dbReference>
<evidence type="ECO:0000256" key="7">
    <source>
        <dbReference type="SAM" id="MobiDB-lite"/>
    </source>
</evidence>
<keyword evidence="10" id="KW-1185">Reference proteome</keyword>
<dbReference type="EMBL" id="JACEIK010000970">
    <property type="protein sequence ID" value="MCD7464498.1"/>
    <property type="molecule type" value="Genomic_DNA"/>
</dbReference>
<gene>
    <name evidence="9" type="ORF">HAX54_052877</name>
</gene>
<dbReference type="PANTHER" id="PTHR31044">
    <property type="entry name" value="BETA-1,3 GLUCANASE"/>
    <property type="match status" value="1"/>
</dbReference>
<keyword evidence="4 6" id="KW-0326">Glycosidase</keyword>
<evidence type="ECO:0000256" key="6">
    <source>
        <dbReference type="RuleBase" id="RU004336"/>
    </source>
</evidence>
<evidence type="ECO:0000256" key="4">
    <source>
        <dbReference type="ARBA" id="ARBA00023295"/>
    </source>
</evidence>
<evidence type="ECO:0000256" key="1">
    <source>
        <dbReference type="ARBA" id="ARBA00008773"/>
    </source>
</evidence>
<accession>A0ABS8T040</accession>
<keyword evidence="2" id="KW-0732">Signal</keyword>
<dbReference type="Gene3D" id="3.20.20.80">
    <property type="entry name" value="Glycosidases"/>
    <property type="match status" value="2"/>
</dbReference>
<evidence type="ECO:0000313" key="9">
    <source>
        <dbReference type="EMBL" id="MCD7464498.1"/>
    </source>
</evidence>
<feature type="domain" description="X8" evidence="8">
    <location>
        <begin position="349"/>
        <end position="434"/>
    </location>
</feature>
<protein>
    <recommendedName>
        <fullName evidence="8">X8 domain-containing protein</fullName>
    </recommendedName>
</protein>
<dbReference type="Pfam" id="PF00332">
    <property type="entry name" value="Glyco_hydro_17"/>
    <property type="match status" value="2"/>
</dbReference>
<dbReference type="SUPFAM" id="SSF51445">
    <property type="entry name" value="(Trans)glycosidases"/>
    <property type="match status" value="1"/>
</dbReference>
<comment type="similarity">
    <text evidence="1 5">Belongs to the glycosyl hydrolase 17 family.</text>
</comment>
<keyword evidence="3 6" id="KW-0378">Hydrolase</keyword>
<sequence length="581" mass="63241">MALRLKNLSAMEANIIPNRQRQPVNQLDKRTERSMKLFSLFTLPHADPPKKHELSILLAGEEQYYHANILRAFANTNISVTVTVPNGEIPKLLDIGYAKSYVDANIKPFYLQTKIDVIAVGNEILHWETPEVHNKLVGAMRTLYQALTQSGINTIKVSTPHSLGILLSSGKTSSSARFRPGWDNNGAFSDKFSNRTYTNMFDMLLDAVYMSMKRLGYDDVQIIAAETGWPSMGETFEPQCSTAERNFGLFRPDFTPVYNIGIMKGPVPAPNASPTKASSTTSTATAAAAATAPNTTTTKGPKKPQKACSNTVAKLSGPVLAQPSQAQCSQSSQAQNSQPATSCLHQWARNCMPKAEATDAQLQANLDWVCTNQGVDCRPVQAGGPCFDPNTVRSHAAFVMNSYYQTKGRNDFNCDFSGSAVIVFTDPSYGTCNIGRSIQNKLHKFDFACPMLGLPEPRGLRHPAKPAVQKPAAKPGPRLPAQSLPKPAALMGRKFCMPKAEATDAQLQANLNWVCINQGVDCGPVQAGGPCYSPNTVRSHAAFVMNSYYQIKGRNDFNCDFLGSGVIVFADPSYGTCKYLS</sequence>
<feature type="compositionally biased region" description="Low complexity" evidence="7">
    <location>
        <begin position="270"/>
        <end position="299"/>
    </location>
</feature>
<feature type="region of interest" description="Disordered" evidence="7">
    <location>
        <begin position="266"/>
        <end position="309"/>
    </location>
</feature>
<evidence type="ECO:0000256" key="5">
    <source>
        <dbReference type="RuleBase" id="RU004335"/>
    </source>
</evidence>
<proteinExistence type="inferred from homology"/>
<feature type="region of interest" description="Disordered" evidence="7">
    <location>
        <begin position="462"/>
        <end position="483"/>
    </location>
</feature>